<dbReference type="SUPFAM" id="SSF50978">
    <property type="entry name" value="WD40 repeat-like"/>
    <property type="match status" value="1"/>
</dbReference>
<dbReference type="InterPro" id="IPR036322">
    <property type="entry name" value="WD40_repeat_dom_sf"/>
</dbReference>
<protein>
    <recommendedName>
        <fullName evidence="7 8">Vacuolar protein sorting-associated protein 41 homolog</fullName>
    </recommendedName>
</protein>
<dbReference type="PROSITE" id="PS50236">
    <property type="entry name" value="CHCR"/>
    <property type="match status" value="1"/>
</dbReference>
<proteinExistence type="inferred from homology"/>
<keyword evidence="8" id="KW-0458">Lysosome</keyword>
<evidence type="ECO:0000256" key="6">
    <source>
        <dbReference type="ARBA" id="ARBA00022927"/>
    </source>
</evidence>
<evidence type="ECO:0000256" key="3">
    <source>
        <dbReference type="ARBA" id="ARBA00022448"/>
    </source>
</evidence>
<keyword evidence="4 9" id="KW-0863">Zinc-finger</keyword>
<dbReference type="GO" id="GO:0006623">
    <property type="term" value="P:protein targeting to vacuole"/>
    <property type="evidence" value="ECO:0007669"/>
    <property type="project" value="InterPro"/>
</dbReference>
<dbReference type="Proteomes" id="UP000014760">
    <property type="component" value="Unassembled WGS sequence"/>
</dbReference>
<evidence type="ECO:0000256" key="10">
    <source>
        <dbReference type="PROSITE-ProRule" id="PRU00221"/>
    </source>
</evidence>
<dbReference type="InterPro" id="IPR015943">
    <property type="entry name" value="WD40/YVTN_repeat-like_dom_sf"/>
</dbReference>
<reference evidence="14" key="3">
    <citation type="submission" date="2015-06" db="UniProtKB">
        <authorList>
            <consortium name="EnsemblMetazoa"/>
        </authorList>
    </citation>
    <scope>IDENTIFICATION</scope>
</reference>
<dbReference type="GO" id="GO:0034058">
    <property type="term" value="P:endosomal vesicle fusion"/>
    <property type="evidence" value="ECO:0007669"/>
    <property type="project" value="UniProtKB-UniRule"/>
</dbReference>
<reference evidence="15" key="1">
    <citation type="submission" date="2012-12" db="EMBL/GenBank/DDBJ databases">
        <authorList>
            <person name="Hellsten U."/>
            <person name="Grimwood J."/>
            <person name="Chapman J.A."/>
            <person name="Shapiro H."/>
            <person name="Aerts A."/>
            <person name="Otillar R.P."/>
            <person name="Terry A.Y."/>
            <person name="Boore J.L."/>
            <person name="Simakov O."/>
            <person name="Marletaz F."/>
            <person name="Cho S.-J."/>
            <person name="Edsinger-Gonzales E."/>
            <person name="Havlak P."/>
            <person name="Kuo D.-H."/>
            <person name="Larsson T."/>
            <person name="Lv J."/>
            <person name="Arendt D."/>
            <person name="Savage R."/>
            <person name="Osoegawa K."/>
            <person name="de Jong P."/>
            <person name="Lindberg D.R."/>
            <person name="Seaver E.C."/>
            <person name="Weisblat D.A."/>
            <person name="Putnam N.H."/>
            <person name="Grigoriev I.V."/>
            <person name="Rokhsar D.S."/>
        </authorList>
    </citation>
    <scope>NUCLEOTIDE SEQUENCE</scope>
    <source>
        <strain evidence="15">I ESC-2004</strain>
    </source>
</reference>
<dbReference type="EMBL" id="AMQN01004979">
    <property type="status" value="NOT_ANNOTATED_CDS"/>
    <property type="molecule type" value="Genomic_DNA"/>
</dbReference>
<dbReference type="HOGENOM" id="CLU_001285_2_2_1"/>
<feature type="repeat" description="WD" evidence="10">
    <location>
        <begin position="44"/>
        <end position="74"/>
    </location>
</feature>
<dbReference type="STRING" id="283909.R7VE46"/>
<evidence type="ECO:0000256" key="4">
    <source>
        <dbReference type="ARBA" id="ARBA00022771"/>
    </source>
</evidence>
<dbReference type="CDD" id="cd16690">
    <property type="entry name" value="RING-H2_Vps41"/>
    <property type="match status" value="1"/>
</dbReference>
<dbReference type="GO" id="GO:0030136">
    <property type="term" value="C:clathrin-coated vesicle"/>
    <property type="evidence" value="ECO:0007669"/>
    <property type="project" value="UniProtKB-SubCell"/>
</dbReference>
<evidence type="ECO:0000256" key="2">
    <source>
        <dbReference type="ARBA" id="ARBA00009582"/>
    </source>
</evidence>
<dbReference type="GO" id="GO:0030897">
    <property type="term" value="C:HOPS complex"/>
    <property type="evidence" value="ECO:0007669"/>
    <property type="project" value="UniProtKB-UniRule"/>
</dbReference>
<keyword evidence="4 9" id="KW-0479">Metal-binding</keyword>
<organism evidence="13">
    <name type="scientific">Capitella teleta</name>
    <name type="common">Polychaete worm</name>
    <dbReference type="NCBI Taxonomy" id="283909"/>
    <lineage>
        <taxon>Eukaryota</taxon>
        <taxon>Metazoa</taxon>
        <taxon>Spiralia</taxon>
        <taxon>Lophotrochozoa</taxon>
        <taxon>Annelida</taxon>
        <taxon>Polychaeta</taxon>
        <taxon>Sedentaria</taxon>
        <taxon>Scolecida</taxon>
        <taxon>Capitellidae</taxon>
        <taxon>Capitella</taxon>
    </lineage>
</organism>
<dbReference type="InterPro" id="IPR001680">
    <property type="entry name" value="WD40_rpt"/>
</dbReference>
<dbReference type="GO" id="GO:0005765">
    <property type="term" value="C:lysosomal membrane"/>
    <property type="evidence" value="ECO:0007669"/>
    <property type="project" value="UniProtKB-SubCell"/>
</dbReference>
<evidence type="ECO:0000256" key="1">
    <source>
        <dbReference type="ARBA" id="ARBA00004603"/>
    </source>
</evidence>
<dbReference type="InterPro" id="IPR057780">
    <property type="entry name" value="Beta-prop_Vps41"/>
</dbReference>
<dbReference type="Pfam" id="PF23556">
    <property type="entry name" value="TPR_Vps41"/>
    <property type="match status" value="1"/>
</dbReference>
<keyword evidence="10" id="KW-0853">WD repeat</keyword>
<comment type="function">
    <text evidence="8">Plays a role in vesicle-mediated protein trafficking to lysosomal compartments including the endocytic membrane transport pathways.</text>
</comment>
<name>R7VE46_CAPTE</name>
<dbReference type="Gene3D" id="2.130.10.10">
    <property type="entry name" value="YVTN repeat-like/Quinoprotein amine dehydrogenase"/>
    <property type="match status" value="1"/>
</dbReference>
<keyword evidence="6 8" id="KW-0653">Protein transport</keyword>
<evidence type="ECO:0000256" key="11">
    <source>
        <dbReference type="PROSITE-ProRule" id="PRU01006"/>
    </source>
</evidence>
<dbReference type="GO" id="GO:0031901">
    <property type="term" value="C:early endosome membrane"/>
    <property type="evidence" value="ECO:0007669"/>
    <property type="project" value="UniProtKB-SubCell"/>
</dbReference>
<keyword evidence="5" id="KW-0862">Zinc</keyword>
<dbReference type="FunCoup" id="R7VE46">
    <property type="interactions" value="727"/>
</dbReference>
<gene>
    <name evidence="13" type="ORF">CAPTEDRAFT_174173</name>
</gene>
<feature type="domain" description="RING-type" evidence="12">
    <location>
        <begin position="758"/>
        <end position="802"/>
    </location>
</feature>
<sequence length="816" mass="94067">MSAILNKDAASCMAVHTKFLALGTHWGMIHILDHIGHNIRSKELPAHTTTVNQISIDDNGDYIASCSDDGRVVINGLYSTDNNQAINFDRPIKAVAMDPMFFKSGSGKHFVTGDDKLVLNEKGFLSRHRTYVLHQGEGPIRNIKWKGSCIAWANDLGVKVYDMNSKSRITFISKDNPHLRPEIYRCSLCWKDEFTLLIGWADQVKVCVVRERQDDDTRDLPKKYVEIVAMFQTEFMVCGIAPLGTRLVVLAFDEDTNSQEVSKAVAGRPHLKLIQPNMDFYDEISNDALSIRGFHGYRCNDYHLESLEGESMYFIVSPKDVVVARQRDKDDHIQWLLQHAKYEEAMSAASEFSKQLKRHNLQDIGQQFLDHLIEEEQFEKAARMCVKILGKNKDLWESEVFRFAQIQQLKVIAPYLPQKDPNLSPSIYEMVMNEYLLTDHIGFQKLIKEWPTDLYSIQTLVNAVLDKLQKDGSNGVLLQCLATLYTQDKRYDKALHIYLKLKHKDVFELIRKHRLMDSIVDKIVLLMEFDSKEALKMLIENIDRVPVESVVNQLEAEPKYLHLYLDGLFHKDPHIAQEFHDRQVVLYAEYDRSSLLSFLRSSNYYPLQQALAECERRNFIPEMVFLLGRMGNTKQALHLITNELRDVDQAIDFCKEHNDQELWQDLINYSIDKPSFITGLLHNIGTHVDPIILIQKIQDGMQIPGLRDSLVRILQDFNLQMSLREGCKKILISDCFLLLQKLIKTQKRGIRVENNQTCHICHERITIRDLQYASNVTVFFCHHAFHEDCLPAHNMESCAICSAQRRSPGVFAGPNR</sequence>
<evidence type="ECO:0000313" key="15">
    <source>
        <dbReference type="Proteomes" id="UP000014760"/>
    </source>
</evidence>
<dbReference type="AlphaFoldDB" id="R7VE46"/>
<dbReference type="GO" id="GO:0009267">
    <property type="term" value="P:cellular response to starvation"/>
    <property type="evidence" value="ECO:0007669"/>
    <property type="project" value="TreeGrafter"/>
</dbReference>
<dbReference type="PROSITE" id="PS50089">
    <property type="entry name" value="ZF_RING_2"/>
    <property type="match status" value="1"/>
</dbReference>
<feature type="repeat" description="CHCR" evidence="11">
    <location>
        <begin position="538"/>
        <end position="679"/>
    </location>
</feature>
<keyword evidence="8" id="KW-0968">Cytoplasmic vesicle</keyword>
<evidence type="ECO:0000256" key="5">
    <source>
        <dbReference type="ARBA" id="ARBA00022833"/>
    </source>
</evidence>
<dbReference type="EMBL" id="KB294881">
    <property type="protein sequence ID" value="ELU13950.1"/>
    <property type="molecule type" value="Genomic_DNA"/>
</dbReference>
<dbReference type="InterPro" id="IPR000547">
    <property type="entry name" value="Clathrin_H-chain/VPS_repeat"/>
</dbReference>
<dbReference type="GO" id="GO:0008270">
    <property type="term" value="F:zinc ion binding"/>
    <property type="evidence" value="ECO:0007669"/>
    <property type="project" value="UniProtKB-KW"/>
</dbReference>
<dbReference type="InterPro" id="IPR011990">
    <property type="entry name" value="TPR-like_helical_dom_sf"/>
</dbReference>
<keyword evidence="8" id="KW-0967">Endosome</keyword>
<dbReference type="Pfam" id="PF23411">
    <property type="entry name" value="Beta-prop_Vps41"/>
    <property type="match status" value="1"/>
</dbReference>
<dbReference type="SUPFAM" id="SSF57850">
    <property type="entry name" value="RING/U-box"/>
    <property type="match status" value="1"/>
</dbReference>
<dbReference type="PANTHER" id="PTHR12616">
    <property type="entry name" value="VACUOLAR PROTEIN SORTING VPS41"/>
    <property type="match status" value="1"/>
</dbReference>
<dbReference type="InterPro" id="IPR057779">
    <property type="entry name" value="Znf_RING_Vps41"/>
</dbReference>
<dbReference type="OMA" id="PQLVWQD"/>
<evidence type="ECO:0000313" key="13">
    <source>
        <dbReference type="EMBL" id="ELU13950.1"/>
    </source>
</evidence>
<dbReference type="InterPro" id="IPR016902">
    <property type="entry name" value="Vps41"/>
</dbReference>
<dbReference type="Gene3D" id="1.25.40.10">
    <property type="entry name" value="Tetratricopeptide repeat domain"/>
    <property type="match status" value="1"/>
</dbReference>
<keyword evidence="3 8" id="KW-0813">Transport</keyword>
<keyword evidence="15" id="KW-1185">Reference proteome</keyword>
<dbReference type="EnsemblMetazoa" id="CapteT174173">
    <property type="protein sequence ID" value="CapteP174173"/>
    <property type="gene ID" value="CapteG174173"/>
</dbReference>
<dbReference type="Pfam" id="PF23555">
    <property type="entry name" value="zf-RING_Vps41"/>
    <property type="match status" value="1"/>
</dbReference>
<dbReference type="GO" id="GO:0005794">
    <property type="term" value="C:Golgi apparatus"/>
    <property type="evidence" value="ECO:0007669"/>
    <property type="project" value="UniProtKB-SubCell"/>
</dbReference>
<evidence type="ECO:0000259" key="12">
    <source>
        <dbReference type="PROSITE" id="PS50089"/>
    </source>
</evidence>
<dbReference type="PROSITE" id="PS50082">
    <property type="entry name" value="WD_REPEATS_2"/>
    <property type="match status" value="1"/>
</dbReference>
<dbReference type="OrthoDB" id="244107at2759"/>
<evidence type="ECO:0000256" key="8">
    <source>
        <dbReference type="PIRNR" id="PIRNR028921"/>
    </source>
</evidence>
<dbReference type="PIRSF" id="PIRSF028921">
    <property type="entry name" value="VPS41"/>
    <property type="match status" value="1"/>
</dbReference>
<evidence type="ECO:0000256" key="9">
    <source>
        <dbReference type="PROSITE-ProRule" id="PRU00175"/>
    </source>
</evidence>
<dbReference type="InterPro" id="IPR045111">
    <property type="entry name" value="Vps41/Vps8"/>
</dbReference>
<dbReference type="PANTHER" id="PTHR12616:SF1">
    <property type="entry name" value="VACUOLAR PROTEIN SORTING-ASSOCIATED PROTEIN 41 HOMOLOG"/>
    <property type="match status" value="1"/>
</dbReference>
<reference evidence="13 15" key="2">
    <citation type="journal article" date="2013" name="Nature">
        <title>Insights into bilaterian evolution from three spiralian genomes.</title>
        <authorList>
            <person name="Simakov O."/>
            <person name="Marletaz F."/>
            <person name="Cho S.J."/>
            <person name="Edsinger-Gonzales E."/>
            <person name="Havlak P."/>
            <person name="Hellsten U."/>
            <person name="Kuo D.H."/>
            <person name="Larsson T."/>
            <person name="Lv J."/>
            <person name="Arendt D."/>
            <person name="Savage R."/>
            <person name="Osoegawa K."/>
            <person name="de Jong P."/>
            <person name="Grimwood J."/>
            <person name="Chapman J.A."/>
            <person name="Shapiro H."/>
            <person name="Aerts A."/>
            <person name="Otillar R.P."/>
            <person name="Terry A.Y."/>
            <person name="Boore J.L."/>
            <person name="Grigoriev I.V."/>
            <person name="Lindberg D.R."/>
            <person name="Seaver E.C."/>
            <person name="Weisblat D.A."/>
            <person name="Putnam N.H."/>
            <person name="Rokhsar D.S."/>
        </authorList>
    </citation>
    <scope>NUCLEOTIDE SEQUENCE</scope>
    <source>
        <strain evidence="13 15">I ESC-2004</strain>
    </source>
</reference>
<dbReference type="FunFam" id="1.25.40.10:FF:001057">
    <property type="entry name" value="Vacuolar protein sorting-associated protein 41 homolog"/>
    <property type="match status" value="1"/>
</dbReference>
<dbReference type="InterPro" id="IPR001841">
    <property type="entry name" value="Znf_RING"/>
</dbReference>
<dbReference type="GO" id="GO:0016236">
    <property type="term" value="P:macroautophagy"/>
    <property type="evidence" value="ECO:0007669"/>
    <property type="project" value="TreeGrafter"/>
</dbReference>
<comment type="subcellular location">
    <subcellularLocation>
        <location evidence="8">Endosome membrane</location>
        <topology evidence="8">Peripheral membrane protein</topology>
    </subcellularLocation>
    <subcellularLocation>
        <location evidence="8">Late endosome membrane</location>
        <topology evidence="8">Peripheral membrane protein</topology>
    </subcellularLocation>
    <subcellularLocation>
        <location evidence="8">Early endosome membrane</location>
        <topology evidence="8">Peripheral membrane protein</topology>
    </subcellularLocation>
    <subcellularLocation>
        <location evidence="8">Lysosome membrane</location>
        <topology evidence="8">Peripheral membrane protein</topology>
    </subcellularLocation>
    <subcellularLocation>
        <location evidence="8">Golgi apparatus</location>
        <location evidence="8">trans-Golgi network</location>
    </subcellularLocation>
    <subcellularLocation>
        <location evidence="8">Cytoplasmic vesicle</location>
        <location evidence="8">Clathrin-coated vesicle</location>
    </subcellularLocation>
    <subcellularLocation>
        <location evidence="1">Late endosome</location>
    </subcellularLocation>
</comment>
<evidence type="ECO:0000313" key="14">
    <source>
        <dbReference type="EnsemblMetazoa" id="CapteP174173"/>
    </source>
</evidence>
<dbReference type="SMART" id="SM00299">
    <property type="entry name" value="CLH"/>
    <property type="match status" value="1"/>
</dbReference>
<dbReference type="SMART" id="SM00184">
    <property type="entry name" value="RING"/>
    <property type="match status" value="1"/>
</dbReference>
<dbReference type="FunFam" id="2.130.10.10:FF:000932">
    <property type="entry name" value="Related to Vacuolar assembly protein VPS41"/>
    <property type="match status" value="1"/>
</dbReference>
<accession>R7VE46</accession>
<evidence type="ECO:0000256" key="7">
    <source>
        <dbReference type="ARBA" id="ARBA00029538"/>
    </source>
</evidence>
<comment type="similarity">
    <text evidence="2 8">Belongs to the VPS41 family.</text>
</comment>
<dbReference type="GO" id="GO:0031902">
    <property type="term" value="C:late endosome membrane"/>
    <property type="evidence" value="ECO:0007669"/>
    <property type="project" value="UniProtKB-SubCell"/>
</dbReference>
<keyword evidence="8" id="KW-0333">Golgi apparatus</keyword>